<keyword evidence="1" id="KW-0812">Transmembrane</keyword>
<feature type="transmembrane region" description="Helical" evidence="1">
    <location>
        <begin position="312"/>
        <end position="329"/>
    </location>
</feature>
<dbReference type="InterPro" id="IPR058226">
    <property type="entry name" value="AZOBR_p60025-like"/>
</dbReference>
<name>A0A0P6XQK3_9CHLR</name>
<protein>
    <recommendedName>
        <fullName evidence="5">Glycosyltransferase RgtA/B/C/D-like domain-containing protein</fullName>
    </recommendedName>
</protein>
<keyword evidence="1" id="KW-0472">Membrane</keyword>
<feature type="transmembrane region" description="Helical" evidence="1">
    <location>
        <begin position="336"/>
        <end position="355"/>
    </location>
</feature>
<keyword evidence="2" id="KW-0732">Signal</keyword>
<accession>A0A0P6XQK3</accession>
<feature type="transmembrane region" description="Helical" evidence="1">
    <location>
        <begin position="288"/>
        <end position="306"/>
    </location>
</feature>
<feature type="chain" id="PRO_5006133177" description="Glycosyltransferase RgtA/B/C/D-like domain-containing protein" evidence="2">
    <location>
        <begin position="17"/>
        <end position="356"/>
    </location>
</feature>
<evidence type="ECO:0000313" key="4">
    <source>
        <dbReference type="Proteomes" id="UP000050430"/>
    </source>
</evidence>
<dbReference type="EMBL" id="LGCK01000010">
    <property type="protein sequence ID" value="KPL71737.1"/>
    <property type="molecule type" value="Genomic_DNA"/>
</dbReference>
<feature type="transmembrane region" description="Helical" evidence="1">
    <location>
        <begin position="165"/>
        <end position="190"/>
    </location>
</feature>
<evidence type="ECO:0000256" key="2">
    <source>
        <dbReference type="SAM" id="SignalP"/>
    </source>
</evidence>
<dbReference type="Proteomes" id="UP000050430">
    <property type="component" value="Unassembled WGS sequence"/>
</dbReference>
<dbReference type="AlphaFoldDB" id="A0A0P6XQK3"/>
<sequence>MVVLVLAGLYSLSVLARNDWNPMTFVVIGKQFDPSHGITTMGYDGQFAYQIAVNPAGAAPYLDIPAYRYQRIGYPILSRWLSLGNPGVIPWMMIFINMTSLTLGTLATEWLLTEHNHNRWFALVYGLFAGQLLSLRLDLTEPMAFMLVQWGVLFFDRKRLGWSGFFFALAGLTRELTLLFPAACTLSLLFHNKKWKGAGWGLAVLAPFAAWQIFLFNWLGNWGVNSGGERASSFEWIPFHGWWGYHTPETQIFFLFSIFVLLVALIPATVGIITAIKNLWQRQCTAGVWILLANSLIFPFLPTSNVLNPPGLVRMVIGLVAAVLDYGALEGSLNALRFSLLWLFLLAFGEGLVAIY</sequence>
<dbReference type="STRING" id="229920.ADM99_09800"/>
<feature type="transmembrane region" description="Helical" evidence="1">
    <location>
        <begin position="88"/>
        <end position="108"/>
    </location>
</feature>
<keyword evidence="1" id="KW-1133">Transmembrane helix</keyword>
<dbReference type="NCBIfam" id="NF046093">
    <property type="entry name" value="AZOBR_p60025_fam"/>
    <property type="match status" value="1"/>
</dbReference>
<feature type="signal peptide" evidence="2">
    <location>
        <begin position="1"/>
        <end position="16"/>
    </location>
</feature>
<feature type="transmembrane region" description="Helical" evidence="1">
    <location>
        <begin position="252"/>
        <end position="276"/>
    </location>
</feature>
<proteinExistence type="predicted"/>
<reference evidence="3 4" key="1">
    <citation type="submission" date="2015-07" db="EMBL/GenBank/DDBJ databases">
        <title>Genome sequence of Leptolinea tardivitalis DSM 16556.</title>
        <authorList>
            <person name="Hemp J."/>
            <person name="Ward L.M."/>
            <person name="Pace L.A."/>
            <person name="Fischer W.W."/>
        </authorList>
    </citation>
    <scope>NUCLEOTIDE SEQUENCE [LARGE SCALE GENOMIC DNA]</scope>
    <source>
        <strain evidence="3 4">YMTK-2</strain>
    </source>
</reference>
<feature type="transmembrane region" description="Helical" evidence="1">
    <location>
        <begin position="120"/>
        <end position="137"/>
    </location>
</feature>
<evidence type="ECO:0000313" key="3">
    <source>
        <dbReference type="EMBL" id="KPL71737.1"/>
    </source>
</evidence>
<comment type="caution">
    <text evidence="3">The sequence shown here is derived from an EMBL/GenBank/DDBJ whole genome shotgun (WGS) entry which is preliminary data.</text>
</comment>
<gene>
    <name evidence="3" type="ORF">ADM99_09800</name>
</gene>
<keyword evidence="4" id="KW-1185">Reference proteome</keyword>
<feature type="transmembrane region" description="Helical" evidence="1">
    <location>
        <begin position="197"/>
        <end position="219"/>
    </location>
</feature>
<evidence type="ECO:0008006" key="5">
    <source>
        <dbReference type="Google" id="ProtNLM"/>
    </source>
</evidence>
<evidence type="ECO:0000256" key="1">
    <source>
        <dbReference type="SAM" id="Phobius"/>
    </source>
</evidence>
<organism evidence="3 4">
    <name type="scientific">Leptolinea tardivitalis</name>
    <dbReference type="NCBI Taxonomy" id="229920"/>
    <lineage>
        <taxon>Bacteria</taxon>
        <taxon>Bacillati</taxon>
        <taxon>Chloroflexota</taxon>
        <taxon>Anaerolineae</taxon>
        <taxon>Anaerolineales</taxon>
        <taxon>Anaerolineaceae</taxon>
        <taxon>Leptolinea</taxon>
    </lineage>
</organism>